<accession>A0A8J4VT84</accession>
<keyword evidence="2" id="KW-1185">Reference proteome</keyword>
<protein>
    <submittedName>
        <fullName evidence="1">Uncharacterized protein</fullName>
    </submittedName>
</protein>
<sequence length="133" mass="14320">MGVARSNEEAAAFAQVLDEAGVILLICDKVEISLNQHLCREAKIGPKAHKLQSVLVSDLVVMGILGFGFKIHAHSILTGHKDVLILKKDLGEKVWVAELELGLELRSVHGEGLGCSLAEFILVLTMVLVANKS</sequence>
<evidence type="ECO:0000313" key="2">
    <source>
        <dbReference type="Proteomes" id="UP000737018"/>
    </source>
</evidence>
<gene>
    <name evidence="1" type="ORF">CMV_006660</name>
</gene>
<proteinExistence type="predicted"/>
<name>A0A8J4VT84_9ROSI</name>
<dbReference type="AlphaFoldDB" id="A0A8J4VT84"/>
<evidence type="ECO:0000313" key="1">
    <source>
        <dbReference type="EMBL" id="KAF3969565.1"/>
    </source>
</evidence>
<organism evidence="1 2">
    <name type="scientific">Castanea mollissima</name>
    <name type="common">Chinese chestnut</name>
    <dbReference type="NCBI Taxonomy" id="60419"/>
    <lineage>
        <taxon>Eukaryota</taxon>
        <taxon>Viridiplantae</taxon>
        <taxon>Streptophyta</taxon>
        <taxon>Embryophyta</taxon>
        <taxon>Tracheophyta</taxon>
        <taxon>Spermatophyta</taxon>
        <taxon>Magnoliopsida</taxon>
        <taxon>eudicotyledons</taxon>
        <taxon>Gunneridae</taxon>
        <taxon>Pentapetalae</taxon>
        <taxon>rosids</taxon>
        <taxon>fabids</taxon>
        <taxon>Fagales</taxon>
        <taxon>Fagaceae</taxon>
        <taxon>Castanea</taxon>
    </lineage>
</organism>
<dbReference type="EMBL" id="JRKL02000635">
    <property type="protein sequence ID" value="KAF3969565.1"/>
    <property type="molecule type" value="Genomic_DNA"/>
</dbReference>
<reference evidence="1" key="1">
    <citation type="submission" date="2020-03" db="EMBL/GenBank/DDBJ databases">
        <title>Castanea mollissima Vanexum genome sequencing.</title>
        <authorList>
            <person name="Staton M."/>
        </authorList>
    </citation>
    <scope>NUCLEOTIDE SEQUENCE</scope>
    <source>
        <tissue evidence="1">Leaf</tissue>
    </source>
</reference>
<dbReference type="Proteomes" id="UP000737018">
    <property type="component" value="Unassembled WGS sequence"/>
</dbReference>
<comment type="caution">
    <text evidence="1">The sequence shown here is derived from an EMBL/GenBank/DDBJ whole genome shotgun (WGS) entry which is preliminary data.</text>
</comment>